<reference evidence="2 3" key="1">
    <citation type="submission" date="2019-07" db="EMBL/GenBank/DDBJ databases">
        <title>New species of Amycolatopsis and Streptomyces.</title>
        <authorList>
            <person name="Duangmal K."/>
            <person name="Teo W.F.A."/>
            <person name="Lipun K."/>
        </authorList>
    </citation>
    <scope>NUCLEOTIDE SEQUENCE [LARGE SCALE GENOMIC DNA]</scope>
    <source>
        <strain evidence="2 3">JCM 30562</strain>
    </source>
</reference>
<name>A0A557ZWV7_9PSEU</name>
<evidence type="ECO:0000256" key="1">
    <source>
        <dbReference type="SAM" id="MobiDB-lite"/>
    </source>
</evidence>
<proteinExistence type="predicted"/>
<dbReference type="Proteomes" id="UP000318578">
    <property type="component" value="Unassembled WGS sequence"/>
</dbReference>
<evidence type="ECO:0000313" key="2">
    <source>
        <dbReference type="EMBL" id="TVT16484.1"/>
    </source>
</evidence>
<sequence>MSLPQVVSREEWLVARKELLAREKAATRARDELNAVRRRLPMVELGKEYVFTGAAGKATLLDLFEGRHQLIVQHFMFGPDWDAGCPSCTAAADEISAGLLQHLNVRDTTLAVIARAPWEKVRAYQASRDWNFAFYSSYGSDFNYDFHVTLDESVLPVEYNYRTAAEHRAAGTEGYVDGEQPLERPGHSCFLRVGDDVFHTYSVYGRGDESLGGSYYFLDLTALGRQEDWEEPKGRADSVRAAVPDFAE</sequence>
<evidence type="ECO:0000313" key="3">
    <source>
        <dbReference type="Proteomes" id="UP000318578"/>
    </source>
</evidence>
<keyword evidence="3" id="KW-1185">Reference proteome</keyword>
<feature type="compositionally biased region" description="Basic and acidic residues" evidence="1">
    <location>
        <begin position="229"/>
        <end position="238"/>
    </location>
</feature>
<dbReference type="OrthoDB" id="4721017at2"/>
<feature type="region of interest" description="Disordered" evidence="1">
    <location>
        <begin position="229"/>
        <end position="248"/>
    </location>
</feature>
<dbReference type="EMBL" id="VJZA01000101">
    <property type="protein sequence ID" value="TVT16484.1"/>
    <property type="molecule type" value="Genomic_DNA"/>
</dbReference>
<organism evidence="2 3">
    <name type="scientific">Amycolatopsis acidiphila</name>
    <dbReference type="NCBI Taxonomy" id="715473"/>
    <lineage>
        <taxon>Bacteria</taxon>
        <taxon>Bacillati</taxon>
        <taxon>Actinomycetota</taxon>
        <taxon>Actinomycetes</taxon>
        <taxon>Pseudonocardiales</taxon>
        <taxon>Pseudonocardiaceae</taxon>
        <taxon>Amycolatopsis</taxon>
    </lineage>
</organism>
<dbReference type="Pfam" id="PF05988">
    <property type="entry name" value="DUF899"/>
    <property type="match status" value="1"/>
</dbReference>
<accession>A0A557ZWV7</accession>
<dbReference type="InterPro" id="IPR010296">
    <property type="entry name" value="DUF899_thioredox"/>
</dbReference>
<protein>
    <submittedName>
        <fullName evidence="2">DUF899 domain-containing protein</fullName>
    </submittedName>
</protein>
<dbReference type="RefSeq" id="WP_144644401.1">
    <property type="nucleotide sequence ID" value="NZ_BNAX01000028.1"/>
</dbReference>
<comment type="caution">
    <text evidence="2">The sequence shown here is derived from an EMBL/GenBank/DDBJ whole genome shotgun (WGS) entry which is preliminary data.</text>
</comment>
<gene>
    <name evidence="2" type="ORF">FNH06_34505</name>
</gene>
<dbReference type="AlphaFoldDB" id="A0A557ZWV7"/>